<dbReference type="Proteomes" id="UP000307440">
    <property type="component" value="Unassembled WGS sequence"/>
</dbReference>
<sequence>MTIENTSTRLWYFNHSFVCTTKEFDCNKNPEAVIRFFLYMTFASETQLGFDPTVKRCEEKGTVYFRYKVEHKFYRTIGNPIVEESAWLMNSPAVRVWTVRSVDEDCKFLEDDKEEHVLKDVWLYDDIVGEKDNQDRIIQAAKDMDAETRAKGGKASRESTLQLLFLTILHDWRVQVDKDGKKADDVTLSRPGNARSLSLEAHVPLAKLKSSASTRQSEHQAPNPGTETRAASIGLELEHHSRIHRRVVFKEKCKTFSQIGNFSLALRSLGTYVIGLNIFREIGFLHRDISSGNCLVYMDGTLPIPKISDLEYCKLYKDISEHDPTTGTPEFMATEVRSKNLLFRSMSLSRQGPGASRA</sequence>
<dbReference type="InterPro" id="IPR011009">
    <property type="entry name" value="Kinase-like_dom_sf"/>
</dbReference>
<feature type="domain" description="Fungal-type protein kinase" evidence="2">
    <location>
        <begin position="2"/>
        <end position="337"/>
    </location>
</feature>
<accession>A0A5C3L7L8</accession>
<evidence type="ECO:0000313" key="3">
    <source>
        <dbReference type="EMBL" id="TFK29019.1"/>
    </source>
</evidence>
<dbReference type="PANTHER" id="PTHR38248">
    <property type="entry name" value="FUNK1 6"/>
    <property type="match status" value="1"/>
</dbReference>
<reference evidence="3 4" key="1">
    <citation type="journal article" date="2019" name="Nat. Ecol. Evol.">
        <title>Megaphylogeny resolves global patterns of mushroom evolution.</title>
        <authorList>
            <person name="Varga T."/>
            <person name="Krizsan K."/>
            <person name="Foldi C."/>
            <person name="Dima B."/>
            <person name="Sanchez-Garcia M."/>
            <person name="Sanchez-Ramirez S."/>
            <person name="Szollosi G.J."/>
            <person name="Szarkandi J.G."/>
            <person name="Papp V."/>
            <person name="Albert L."/>
            <person name="Andreopoulos W."/>
            <person name="Angelini C."/>
            <person name="Antonin V."/>
            <person name="Barry K.W."/>
            <person name="Bougher N.L."/>
            <person name="Buchanan P."/>
            <person name="Buyck B."/>
            <person name="Bense V."/>
            <person name="Catcheside P."/>
            <person name="Chovatia M."/>
            <person name="Cooper J."/>
            <person name="Damon W."/>
            <person name="Desjardin D."/>
            <person name="Finy P."/>
            <person name="Geml J."/>
            <person name="Haridas S."/>
            <person name="Hughes K."/>
            <person name="Justo A."/>
            <person name="Karasinski D."/>
            <person name="Kautmanova I."/>
            <person name="Kiss B."/>
            <person name="Kocsube S."/>
            <person name="Kotiranta H."/>
            <person name="LaButti K.M."/>
            <person name="Lechner B.E."/>
            <person name="Liimatainen K."/>
            <person name="Lipzen A."/>
            <person name="Lukacs Z."/>
            <person name="Mihaltcheva S."/>
            <person name="Morgado L.N."/>
            <person name="Niskanen T."/>
            <person name="Noordeloos M.E."/>
            <person name="Ohm R.A."/>
            <person name="Ortiz-Santana B."/>
            <person name="Ovrebo C."/>
            <person name="Racz N."/>
            <person name="Riley R."/>
            <person name="Savchenko A."/>
            <person name="Shiryaev A."/>
            <person name="Soop K."/>
            <person name="Spirin V."/>
            <person name="Szebenyi C."/>
            <person name="Tomsovsky M."/>
            <person name="Tulloss R.E."/>
            <person name="Uehling J."/>
            <person name="Grigoriev I.V."/>
            <person name="Vagvolgyi C."/>
            <person name="Papp T."/>
            <person name="Martin F.M."/>
            <person name="Miettinen O."/>
            <person name="Hibbett D.S."/>
            <person name="Nagy L.G."/>
        </authorList>
    </citation>
    <scope>NUCLEOTIDE SEQUENCE [LARGE SCALE GENOMIC DNA]</scope>
    <source>
        <strain evidence="3 4">CBS 121175</strain>
    </source>
</reference>
<evidence type="ECO:0000256" key="1">
    <source>
        <dbReference type="SAM" id="MobiDB-lite"/>
    </source>
</evidence>
<dbReference type="Gene3D" id="1.10.510.10">
    <property type="entry name" value="Transferase(Phosphotransferase) domain 1"/>
    <property type="match status" value="1"/>
</dbReference>
<gene>
    <name evidence="3" type="ORF">FA15DRAFT_457079</name>
</gene>
<dbReference type="AlphaFoldDB" id="A0A5C3L7L8"/>
<dbReference type="InterPro" id="IPR008266">
    <property type="entry name" value="Tyr_kinase_AS"/>
</dbReference>
<feature type="region of interest" description="Disordered" evidence="1">
    <location>
        <begin position="209"/>
        <end position="228"/>
    </location>
</feature>
<dbReference type="STRING" id="230819.A0A5C3L7L8"/>
<dbReference type="OrthoDB" id="3271139at2759"/>
<keyword evidence="4" id="KW-1185">Reference proteome</keyword>
<organism evidence="3 4">
    <name type="scientific">Coprinopsis marcescibilis</name>
    <name type="common">Agaric fungus</name>
    <name type="synonym">Psathyrella marcescibilis</name>
    <dbReference type="NCBI Taxonomy" id="230819"/>
    <lineage>
        <taxon>Eukaryota</taxon>
        <taxon>Fungi</taxon>
        <taxon>Dikarya</taxon>
        <taxon>Basidiomycota</taxon>
        <taxon>Agaricomycotina</taxon>
        <taxon>Agaricomycetes</taxon>
        <taxon>Agaricomycetidae</taxon>
        <taxon>Agaricales</taxon>
        <taxon>Agaricineae</taxon>
        <taxon>Psathyrellaceae</taxon>
        <taxon>Coprinopsis</taxon>
    </lineage>
</organism>
<dbReference type="Pfam" id="PF17667">
    <property type="entry name" value="Pkinase_fungal"/>
    <property type="match status" value="1"/>
</dbReference>
<proteinExistence type="predicted"/>
<protein>
    <recommendedName>
        <fullName evidence="2">Fungal-type protein kinase domain-containing protein</fullName>
    </recommendedName>
</protein>
<dbReference type="SUPFAM" id="SSF56112">
    <property type="entry name" value="Protein kinase-like (PK-like)"/>
    <property type="match status" value="1"/>
</dbReference>
<dbReference type="InterPro" id="IPR040976">
    <property type="entry name" value="Pkinase_fungal"/>
</dbReference>
<dbReference type="GO" id="GO:0004672">
    <property type="term" value="F:protein kinase activity"/>
    <property type="evidence" value="ECO:0007669"/>
    <property type="project" value="InterPro"/>
</dbReference>
<feature type="compositionally biased region" description="Polar residues" evidence="1">
    <location>
        <begin position="210"/>
        <end position="226"/>
    </location>
</feature>
<evidence type="ECO:0000259" key="2">
    <source>
        <dbReference type="Pfam" id="PF17667"/>
    </source>
</evidence>
<dbReference type="PROSITE" id="PS00109">
    <property type="entry name" value="PROTEIN_KINASE_TYR"/>
    <property type="match status" value="1"/>
</dbReference>
<evidence type="ECO:0000313" key="4">
    <source>
        <dbReference type="Proteomes" id="UP000307440"/>
    </source>
</evidence>
<name>A0A5C3L7L8_COPMA</name>
<dbReference type="EMBL" id="ML210152">
    <property type="protein sequence ID" value="TFK29019.1"/>
    <property type="molecule type" value="Genomic_DNA"/>
</dbReference>
<dbReference type="PANTHER" id="PTHR38248:SF2">
    <property type="entry name" value="FUNK1 11"/>
    <property type="match status" value="1"/>
</dbReference>